<dbReference type="Gene3D" id="3.10.129.110">
    <property type="entry name" value="Polyketide synthase dehydratase"/>
    <property type="match status" value="1"/>
</dbReference>
<feature type="domain" description="Malonyl-CoA:ACP transacylase (MAT)" evidence="4">
    <location>
        <begin position="338"/>
        <end position="616"/>
    </location>
</feature>
<dbReference type="PANTHER" id="PTHR43775:SF37">
    <property type="entry name" value="SI:DKEY-61P9.11"/>
    <property type="match status" value="1"/>
</dbReference>
<proteinExistence type="predicted"/>
<feature type="compositionally biased region" description="Low complexity" evidence="3">
    <location>
        <begin position="14"/>
        <end position="42"/>
    </location>
</feature>
<dbReference type="InterPro" id="IPR014043">
    <property type="entry name" value="Acyl_transferase_dom"/>
</dbReference>
<dbReference type="AlphaFoldDB" id="A0A0G4HAB8"/>
<dbReference type="SUPFAM" id="SSF52151">
    <property type="entry name" value="FabD/lysophospholipase-like"/>
    <property type="match status" value="1"/>
</dbReference>
<dbReference type="EMBL" id="CDMZ01002092">
    <property type="protein sequence ID" value="CEM40713.1"/>
    <property type="molecule type" value="Genomic_DNA"/>
</dbReference>
<evidence type="ECO:0000256" key="2">
    <source>
        <dbReference type="ARBA" id="ARBA00022553"/>
    </source>
</evidence>
<name>A0A0G4HAB8_9ALVE</name>
<dbReference type="VEuPathDB" id="CryptoDB:Cvel_25499"/>
<accession>A0A0G4HAB8</accession>
<dbReference type="InterPro" id="IPR016035">
    <property type="entry name" value="Acyl_Trfase/lysoPLipase"/>
</dbReference>
<evidence type="ECO:0000256" key="1">
    <source>
        <dbReference type="ARBA" id="ARBA00022450"/>
    </source>
</evidence>
<evidence type="ECO:0000259" key="4">
    <source>
        <dbReference type="SMART" id="SM00827"/>
    </source>
</evidence>
<dbReference type="InterPro" id="IPR001227">
    <property type="entry name" value="Ac_transferase_dom_sf"/>
</dbReference>
<keyword evidence="2" id="KW-0597">Phosphoprotein</keyword>
<keyword evidence="1" id="KW-0596">Phosphopantetheine</keyword>
<dbReference type="InterPro" id="IPR042104">
    <property type="entry name" value="PKS_dehydratase_sf"/>
</dbReference>
<gene>
    <name evidence="5" type="ORF">Cvel_25499</name>
</gene>
<dbReference type="Gene3D" id="3.40.366.10">
    <property type="entry name" value="Malonyl-Coenzyme A Acyl Carrier Protein, domain 2"/>
    <property type="match status" value="1"/>
</dbReference>
<organism evidence="5">
    <name type="scientific">Chromera velia CCMP2878</name>
    <dbReference type="NCBI Taxonomy" id="1169474"/>
    <lineage>
        <taxon>Eukaryota</taxon>
        <taxon>Sar</taxon>
        <taxon>Alveolata</taxon>
        <taxon>Colpodellida</taxon>
        <taxon>Chromeraceae</taxon>
        <taxon>Chromera</taxon>
    </lineage>
</organism>
<dbReference type="InterPro" id="IPR050091">
    <property type="entry name" value="PKS_NRPS_Biosynth_Enz"/>
</dbReference>
<protein>
    <recommendedName>
        <fullName evidence="4">Malonyl-CoA:ACP transacylase (MAT) domain-containing protein</fullName>
    </recommendedName>
</protein>
<evidence type="ECO:0000256" key="3">
    <source>
        <dbReference type="SAM" id="MobiDB-lite"/>
    </source>
</evidence>
<feature type="region of interest" description="Disordered" evidence="3">
    <location>
        <begin position="1"/>
        <end position="45"/>
    </location>
</feature>
<sequence length="719" mass="78773">MRHEGDAVPGDFRGGLSAADASLGASQPRLSGRSGSSSRTGSQMAGVNLLRKSLCDIHKNKNEAKARPVGKSFTSHSLGGIVGSILETVDLDRENKQTQKALLDKWECTAPPAFGSESVPEKRVSARLRARKEAAAARRSAKEPPKVVIGQSLVKLQEEFRKNEDTVEIDLSDPRLTSVREVWQGGVGQKEVLVHLQLPESLKDERVAQSLRVYPALLDASFQVAGVLVAQIESSKNSFGRFAPSMEPVRGAEVNAAIQREGREGQKENVCVPLEVWAHVRLLCSTENFSSFDIRMFDLRGSLLVELYSFDLVPLPPSVAIVFAGEDAAHEYAQMLPVMYASNEIFKETVDKCDRLLRGSVPLHDVTEIAMQTIHVRSFVVECGLISVWQSGGVELTAIVGHGVGEFSAAVALDALSLEDALHMVEVRGAAMERMKFGEETAVCLWEWSEIEVNDSLEEIRGTKDLEDVNLFSGVQISGVFRPRLISLSGPKSGVEIAISWFEKEGRLGIKCASHPLQTPMMAPLRGSRGTFSPMIDGLASDFRTPSGEILFVSTSSGGLLHEEVTARTHWEEMLERPVQVLRAVEVCMTEVGVCVFVAPPDWGRLFLASIMQTRAVTKSLVDIFDGSAFKKPVLVEEPTLGGKMLKTRVADDLLKIYKITFSEKLSQPWVVRQKLEQGLRDSYNSGIEQCLPSLEAAIEFRNGVEAYITSKVNGGQQL</sequence>
<dbReference type="GO" id="GO:0004312">
    <property type="term" value="F:fatty acid synthase activity"/>
    <property type="evidence" value="ECO:0007669"/>
    <property type="project" value="TreeGrafter"/>
</dbReference>
<dbReference type="GO" id="GO:0006633">
    <property type="term" value="P:fatty acid biosynthetic process"/>
    <property type="evidence" value="ECO:0007669"/>
    <property type="project" value="TreeGrafter"/>
</dbReference>
<dbReference type="PANTHER" id="PTHR43775">
    <property type="entry name" value="FATTY ACID SYNTHASE"/>
    <property type="match status" value="1"/>
</dbReference>
<reference evidence="5" key="1">
    <citation type="submission" date="2014-11" db="EMBL/GenBank/DDBJ databases">
        <authorList>
            <person name="Otto D Thomas"/>
            <person name="Naeem Raeece"/>
        </authorList>
    </citation>
    <scope>NUCLEOTIDE SEQUENCE</scope>
</reference>
<evidence type="ECO:0000313" key="5">
    <source>
        <dbReference type="EMBL" id="CEM40713.1"/>
    </source>
</evidence>
<dbReference type="SMART" id="SM00827">
    <property type="entry name" value="PKS_AT"/>
    <property type="match status" value="1"/>
</dbReference>
<dbReference type="Pfam" id="PF00698">
    <property type="entry name" value="Acyl_transf_1"/>
    <property type="match status" value="1"/>
</dbReference>